<dbReference type="OrthoDB" id="8052806at2759"/>
<sequence length="495" mass="57186">MLDTPYITRGTGKQLRGFLTHIKQHVNSLLVALKLPVKEWYLILVYPFTQKFDYQTHRAYELEKNIGLISSDKQALLPTLDAFLTFLEKRCTALENIEVDNSKRFNNHGNKNMSGEKNERKSFFAQKQNHSFAGQKGCITCKRRHHALLHDDQLSNADRDTSRNKGSTNNCDNADLSASIQGQGNTLMGTSGNEFIGGKIKYLRHVCYEQLDTQTGSQTNFITKELIDELGRCEIRKTFVKIGGISNKTTDVETMVNLTLESKVNNYTIKTQFAVLDKITFTLPHVWVDLRKVKIDKEMKIADPFYNRPGHIDMLISADLYARIILPQVVKLPAPIIHHENDQLRLVCCSVSDAVSDHELVDIDELMPKFWQMEELQNKTFFSREEKLCENLFLQSCTRLENGSFQVDLSMRSNKDFLQLGDCFHSAYRRFQFLENKFIRNPALFSDYKSFIEEHIELNHGKYVECNSEEIQKRIFLAHHCVIKKDVVYTTARCM</sequence>
<feature type="region of interest" description="Disordered" evidence="1">
    <location>
        <begin position="152"/>
        <end position="175"/>
    </location>
</feature>
<organism evidence="2 3">
    <name type="scientific">Dendroctonus ponderosae</name>
    <name type="common">Mountain pine beetle</name>
    <dbReference type="NCBI Taxonomy" id="77166"/>
    <lineage>
        <taxon>Eukaryota</taxon>
        <taxon>Metazoa</taxon>
        <taxon>Ecdysozoa</taxon>
        <taxon>Arthropoda</taxon>
        <taxon>Hexapoda</taxon>
        <taxon>Insecta</taxon>
        <taxon>Pterygota</taxon>
        <taxon>Neoptera</taxon>
        <taxon>Endopterygota</taxon>
        <taxon>Coleoptera</taxon>
        <taxon>Polyphaga</taxon>
        <taxon>Cucujiformia</taxon>
        <taxon>Curculionidae</taxon>
        <taxon>Scolytinae</taxon>
        <taxon>Dendroctonus</taxon>
    </lineage>
</organism>
<feature type="compositionally biased region" description="Basic and acidic residues" evidence="1">
    <location>
        <begin position="152"/>
        <end position="163"/>
    </location>
</feature>
<dbReference type="EMBL" id="KB632297">
    <property type="protein sequence ID" value="ERL91698.1"/>
    <property type="molecule type" value="Genomic_DNA"/>
</dbReference>
<evidence type="ECO:0000313" key="2">
    <source>
        <dbReference type="EMBL" id="ERL91698.1"/>
    </source>
</evidence>
<accession>U4UH54</accession>
<feature type="compositionally biased region" description="Polar residues" evidence="1">
    <location>
        <begin position="164"/>
        <end position="175"/>
    </location>
</feature>
<reference evidence="2 3" key="1">
    <citation type="journal article" date="2013" name="Genome Biol.">
        <title>Draft genome of the mountain pine beetle, Dendroctonus ponderosae Hopkins, a major forest pest.</title>
        <authorList>
            <person name="Keeling C.I."/>
            <person name="Yuen M.M."/>
            <person name="Liao N.Y."/>
            <person name="Docking T.R."/>
            <person name="Chan S.K."/>
            <person name="Taylor G.A."/>
            <person name="Palmquist D.L."/>
            <person name="Jackman S.D."/>
            <person name="Nguyen A."/>
            <person name="Li M."/>
            <person name="Henderson H."/>
            <person name="Janes J.K."/>
            <person name="Zhao Y."/>
            <person name="Pandoh P."/>
            <person name="Moore R."/>
            <person name="Sperling F.A."/>
            <person name="Huber D.P."/>
            <person name="Birol I."/>
            <person name="Jones S.J."/>
            <person name="Bohlmann J."/>
        </authorList>
    </citation>
    <scope>NUCLEOTIDE SEQUENCE</scope>
</reference>
<gene>
    <name evidence="2" type="ORF">D910_09025</name>
</gene>
<evidence type="ECO:0000313" key="3">
    <source>
        <dbReference type="Proteomes" id="UP000030742"/>
    </source>
</evidence>
<proteinExistence type="predicted"/>
<evidence type="ECO:0000256" key="1">
    <source>
        <dbReference type="SAM" id="MobiDB-lite"/>
    </source>
</evidence>
<name>U4UH54_DENPD</name>
<protein>
    <submittedName>
        <fullName evidence="2">Uncharacterized protein</fullName>
    </submittedName>
</protein>
<dbReference type="Proteomes" id="UP000030742">
    <property type="component" value="Unassembled WGS sequence"/>
</dbReference>
<dbReference type="AlphaFoldDB" id="U4UH54"/>